<dbReference type="Pfam" id="PF00067">
    <property type="entry name" value="p450"/>
    <property type="match status" value="1"/>
</dbReference>
<dbReference type="GO" id="GO:0020037">
    <property type="term" value="F:heme binding"/>
    <property type="evidence" value="ECO:0007669"/>
    <property type="project" value="InterPro"/>
</dbReference>
<evidence type="ECO:0000256" key="7">
    <source>
        <dbReference type="ARBA" id="ARBA00022989"/>
    </source>
</evidence>
<dbReference type="GO" id="GO:0016705">
    <property type="term" value="F:oxidoreductase activity, acting on paired donors, with incorporation or reduction of molecular oxygen"/>
    <property type="evidence" value="ECO:0007669"/>
    <property type="project" value="InterPro"/>
</dbReference>
<comment type="caution">
    <text evidence="13">The sequence shown here is derived from an EMBL/GenBank/DDBJ whole genome shotgun (WGS) entry which is preliminary data.</text>
</comment>
<dbReference type="GO" id="GO:0004497">
    <property type="term" value="F:monooxygenase activity"/>
    <property type="evidence" value="ECO:0007669"/>
    <property type="project" value="UniProtKB-KW"/>
</dbReference>
<evidence type="ECO:0000256" key="4">
    <source>
        <dbReference type="ARBA" id="ARBA00022617"/>
    </source>
</evidence>
<feature type="binding site" description="axial binding residue" evidence="12">
    <location>
        <position position="245"/>
    </location>
    <ligand>
        <name>heme</name>
        <dbReference type="ChEBI" id="CHEBI:30413"/>
    </ligand>
    <ligandPart>
        <name>Fe</name>
        <dbReference type="ChEBI" id="CHEBI:18248"/>
    </ligandPart>
</feature>
<dbReference type="GO" id="GO:0005506">
    <property type="term" value="F:iron ion binding"/>
    <property type="evidence" value="ECO:0007669"/>
    <property type="project" value="InterPro"/>
</dbReference>
<evidence type="ECO:0000256" key="5">
    <source>
        <dbReference type="ARBA" id="ARBA00022692"/>
    </source>
</evidence>
<dbReference type="AlphaFoldDB" id="A0A4Z0Y2V9"/>
<keyword evidence="10" id="KW-0503">Monooxygenase</keyword>
<dbReference type="GO" id="GO:0016020">
    <property type="term" value="C:membrane"/>
    <property type="evidence" value="ECO:0007669"/>
    <property type="project" value="UniProtKB-SubCell"/>
</dbReference>
<evidence type="ECO:0000256" key="10">
    <source>
        <dbReference type="ARBA" id="ARBA00023033"/>
    </source>
</evidence>
<evidence type="ECO:0000256" key="2">
    <source>
        <dbReference type="ARBA" id="ARBA00004370"/>
    </source>
</evidence>
<dbReference type="PRINTS" id="PR00465">
    <property type="entry name" value="EP450IV"/>
</dbReference>
<sequence>MKNTAGQNTEFTTAALEFPQIVVFAAECLRITPKLLRPLVAALVTRRHRAARTLFKYLEPIVQQRLMLRAQNEEIKDKPVDCMQWLIDTSPRQQQWSVARMIGEIIAIWFSSVHQLAMELLEHKATKNGSVDVEELPLLDSFLKESIRYSNADAISCRRKALQDYTLQDGPRIEKGDWVCIPQRAMMQDPLRYSHPTTFDGFRFARANVSLQQGSHTTDVPDKAGSKLTEASIYWPIWGLGKTACPGRFYASLVLKLIVTQILSEWECDIPDRTSPRSIFTADFHPTADDSDPATGSVPFENANLQDDRPLILRKYTTVSSGLRMCAMGVEITHIPNQHDDKVLY</sequence>
<keyword evidence="5" id="KW-0812">Transmembrane</keyword>
<protein>
    <recommendedName>
        <fullName evidence="15">Cytochrome P450</fullName>
    </recommendedName>
</protein>
<evidence type="ECO:0000256" key="12">
    <source>
        <dbReference type="PIRSR" id="PIRSR602403-1"/>
    </source>
</evidence>
<dbReference type="InterPro" id="IPR036396">
    <property type="entry name" value="Cyt_P450_sf"/>
</dbReference>
<name>A0A4Z0Y2V9_9PEZI</name>
<organism evidence="13 14">
    <name type="scientific">Xylaria hypoxylon</name>
    <dbReference type="NCBI Taxonomy" id="37992"/>
    <lineage>
        <taxon>Eukaryota</taxon>
        <taxon>Fungi</taxon>
        <taxon>Dikarya</taxon>
        <taxon>Ascomycota</taxon>
        <taxon>Pezizomycotina</taxon>
        <taxon>Sordariomycetes</taxon>
        <taxon>Xylariomycetidae</taxon>
        <taxon>Xylariales</taxon>
        <taxon>Xylariaceae</taxon>
        <taxon>Xylaria</taxon>
    </lineage>
</organism>
<keyword evidence="14" id="KW-1185">Reference proteome</keyword>
<keyword evidence="4 12" id="KW-0349">Heme</keyword>
<dbReference type="EMBL" id="SKBN01000423">
    <property type="protein sequence ID" value="TGJ78259.1"/>
    <property type="molecule type" value="Genomic_DNA"/>
</dbReference>
<comment type="subcellular location">
    <subcellularLocation>
        <location evidence="2">Membrane</location>
    </subcellularLocation>
</comment>
<keyword evidence="7" id="KW-1133">Transmembrane helix</keyword>
<evidence type="ECO:0000313" key="14">
    <source>
        <dbReference type="Proteomes" id="UP000297716"/>
    </source>
</evidence>
<dbReference type="OrthoDB" id="1844152at2759"/>
<dbReference type="STRING" id="37992.A0A4Z0Y2V9"/>
<evidence type="ECO:0000256" key="6">
    <source>
        <dbReference type="ARBA" id="ARBA00022723"/>
    </source>
</evidence>
<evidence type="ECO:0000256" key="11">
    <source>
        <dbReference type="ARBA" id="ARBA00023136"/>
    </source>
</evidence>
<evidence type="ECO:0000256" key="9">
    <source>
        <dbReference type="ARBA" id="ARBA00023004"/>
    </source>
</evidence>
<evidence type="ECO:0000256" key="3">
    <source>
        <dbReference type="ARBA" id="ARBA00010617"/>
    </source>
</evidence>
<keyword evidence="8" id="KW-0560">Oxidoreductase</keyword>
<evidence type="ECO:0000256" key="8">
    <source>
        <dbReference type="ARBA" id="ARBA00023002"/>
    </source>
</evidence>
<keyword evidence="9 12" id="KW-0408">Iron</keyword>
<accession>A0A4Z0Y2V9</accession>
<dbReference type="Proteomes" id="UP000297716">
    <property type="component" value="Unassembled WGS sequence"/>
</dbReference>
<evidence type="ECO:0000313" key="13">
    <source>
        <dbReference type="EMBL" id="TGJ78259.1"/>
    </source>
</evidence>
<dbReference type="Gene3D" id="1.10.630.10">
    <property type="entry name" value="Cytochrome P450"/>
    <property type="match status" value="1"/>
</dbReference>
<evidence type="ECO:0008006" key="15">
    <source>
        <dbReference type="Google" id="ProtNLM"/>
    </source>
</evidence>
<dbReference type="CDD" id="cd11041">
    <property type="entry name" value="CYP503A1-like"/>
    <property type="match status" value="1"/>
</dbReference>
<dbReference type="PANTHER" id="PTHR46206">
    <property type="entry name" value="CYTOCHROME P450"/>
    <property type="match status" value="1"/>
</dbReference>
<comment type="similarity">
    <text evidence="3">Belongs to the cytochrome P450 family.</text>
</comment>
<dbReference type="InterPro" id="IPR002403">
    <property type="entry name" value="Cyt_P450_E_grp-IV"/>
</dbReference>
<dbReference type="InterPro" id="IPR001128">
    <property type="entry name" value="Cyt_P450"/>
</dbReference>
<reference evidence="13 14" key="1">
    <citation type="submission" date="2019-03" db="EMBL/GenBank/DDBJ databases">
        <title>Draft genome sequence of Xylaria hypoxylon DSM 108379, a ubiquitous saprotrophic-parasitic fungi on hardwood.</title>
        <authorList>
            <person name="Buettner E."/>
            <person name="Leonhardt S."/>
            <person name="Gebauer A.M."/>
            <person name="Liers C."/>
            <person name="Hofrichter M."/>
            <person name="Kellner H."/>
        </authorList>
    </citation>
    <scope>NUCLEOTIDE SEQUENCE [LARGE SCALE GENOMIC DNA]</scope>
    <source>
        <strain evidence="13 14">DSM 108379</strain>
    </source>
</reference>
<comment type="cofactor">
    <cofactor evidence="1 12">
        <name>heme</name>
        <dbReference type="ChEBI" id="CHEBI:30413"/>
    </cofactor>
</comment>
<dbReference type="SUPFAM" id="SSF48264">
    <property type="entry name" value="Cytochrome P450"/>
    <property type="match status" value="1"/>
</dbReference>
<keyword evidence="6 12" id="KW-0479">Metal-binding</keyword>
<dbReference type="PANTHER" id="PTHR46206:SF5">
    <property type="entry name" value="P450, PUTATIVE (EUROFUNG)-RELATED"/>
    <property type="match status" value="1"/>
</dbReference>
<keyword evidence="11" id="KW-0472">Membrane</keyword>
<evidence type="ECO:0000256" key="1">
    <source>
        <dbReference type="ARBA" id="ARBA00001971"/>
    </source>
</evidence>
<proteinExistence type="inferred from homology"/>
<gene>
    <name evidence="13" type="ORF">E0Z10_g10499</name>
</gene>